<evidence type="ECO:0000313" key="1">
    <source>
        <dbReference type="EMBL" id="MEJ5978182.1"/>
    </source>
</evidence>
<name>A0ABU8RYN4_9SPHN</name>
<gene>
    <name evidence="1" type="ORF">WG901_16130</name>
</gene>
<protein>
    <recommendedName>
        <fullName evidence="3">DUF4142 domain-containing protein</fullName>
    </recommendedName>
</protein>
<accession>A0ABU8RYN4</accession>
<evidence type="ECO:0008006" key="3">
    <source>
        <dbReference type="Google" id="ProtNLM"/>
    </source>
</evidence>
<reference evidence="1 2" key="1">
    <citation type="submission" date="2024-03" db="EMBL/GenBank/DDBJ databases">
        <authorList>
            <person name="Jo J.-H."/>
        </authorList>
    </citation>
    <scope>NUCLEOTIDE SEQUENCE [LARGE SCALE GENOMIC DNA]</scope>
    <source>
        <strain evidence="1 2">PS1R-30</strain>
    </source>
</reference>
<dbReference type="Proteomes" id="UP001361239">
    <property type="component" value="Unassembled WGS sequence"/>
</dbReference>
<sequence>MTVSLSSVLSSYGYNSTSTTKTDASAAVTAAMAKLAKAESATTTQSTSGTQVSISAAALAAANAKEDNEKDSSVLLKEVRAALDAQYAGGTAKGSADLGDLSGRALAIVALNKDGQFSAAESRAAKAALREDTRQSFVSAMGSGDAYSMMANYSKQLAAQYDSMSPEERQARGWSEQFRDTNADFATNFAMPSLFDQI</sequence>
<evidence type="ECO:0000313" key="2">
    <source>
        <dbReference type="Proteomes" id="UP001361239"/>
    </source>
</evidence>
<proteinExistence type="predicted"/>
<dbReference type="RefSeq" id="WP_339588119.1">
    <property type="nucleotide sequence ID" value="NZ_JBBHJZ010000003.1"/>
</dbReference>
<dbReference type="EMBL" id="JBBHJZ010000003">
    <property type="protein sequence ID" value="MEJ5978182.1"/>
    <property type="molecule type" value="Genomic_DNA"/>
</dbReference>
<keyword evidence="2" id="KW-1185">Reference proteome</keyword>
<organism evidence="1 2">
    <name type="scientific">Novosphingobium anseongense</name>
    <dbReference type="NCBI Taxonomy" id="3133436"/>
    <lineage>
        <taxon>Bacteria</taxon>
        <taxon>Pseudomonadati</taxon>
        <taxon>Pseudomonadota</taxon>
        <taxon>Alphaproteobacteria</taxon>
        <taxon>Sphingomonadales</taxon>
        <taxon>Sphingomonadaceae</taxon>
        <taxon>Novosphingobium</taxon>
    </lineage>
</organism>
<comment type="caution">
    <text evidence="1">The sequence shown here is derived from an EMBL/GenBank/DDBJ whole genome shotgun (WGS) entry which is preliminary data.</text>
</comment>